<reference evidence="2 3" key="1">
    <citation type="submission" date="2016-12" db="EMBL/GenBank/DDBJ databases">
        <title>The genomes of Aspergillus section Nigri reveals drivers in fungal speciation.</title>
        <authorList>
            <consortium name="DOE Joint Genome Institute"/>
            <person name="Vesth T.C."/>
            <person name="Nybo J."/>
            <person name="Theobald S."/>
            <person name="Brandl J."/>
            <person name="Frisvad J.C."/>
            <person name="Nielsen K.F."/>
            <person name="Lyhne E.K."/>
            <person name="Kogle M.E."/>
            <person name="Kuo A."/>
            <person name="Riley R."/>
            <person name="Clum A."/>
            <person name="Nolan M."/>
            <person name="Lipzen A."/>
            <person name="Salamov A."/>
            <person name="Henrissat B."/>
            <person name="Wiebenga A."/>
            <person name="De Vries R.P."/>
            <person name="Grigoriev I.V."/>
            <person name="Mortensen U.H."/>
            <person name="Andersen M.R."/>
            <person name="Baker S.E."/>
        </authorList>
    </citation>
    <scope>NUCLEOTIDE SEQUENCE [LARGE SCALE GENOMIC DNA]</scope>
    <source>
        <strain evidence="2 3">CBS 117.55</strain>
    </source>
</reference>
<keyword evidence="1" id="KW-0812">Transmembrane</keyword>
<dbReference type="GeneID" id="37060269"/>
<name>A0A317WXL0_9EURO</name>
<dbReference type="VEuPathDB" id="FungiDB:BO70DRAFT_131289"/>
<keyword evidence="1" id="KW-1133">Transmembrane helix</keyword>
<accession>A0A317WXL0</accession>
<dbReference type="EMBL" id="MSFL01000003">
    <property type="protein sequence ID" value="PWY89957.1"/>
    <property type="molecule type" value="Genomic_DNA"/>
</dbReference>
<comment type="caution">
    <text evidence="2">The sequence shown here is derived from an EMBL/GenBank/DDBJ whole genome shotgun (WGS) entry which is preliminary data.</text>
</comment>
<evidence type="ECO:0000313" key="2">
    <source>
        <dbReference type="EMBL" id="PWY89957.1"/>
    </source>
</evidence>
<dbReference type="Proteomes" id="UP000247233">
    <property type="component" value="Unassembled WGS sequence"/>
</dbReference>
<dbReference type="AlphaFoldDB" id="A0A317WXL0"/>
<keyword evidence="1" id="KW-0472">Membrane</keyword>
<protein>
    <submittedName>
        <fullName evidence="2">Uncharacterized protein</fullName>
    </submittedName>
</protein>
<feature type="transmembrane region" description="Helical" evidence="1">
    <location>
        <begin position="25"/>
        <end position="55"/>
    </location>
</feature>
<organism evidence="2 3">
    <name type="scientific">Aspergillus heteromorphus CBS 117.55</name>
    <dbReference type="NCBI Taxonomy" id="1448321"/>
    <lineage>
        <taxon>Eukaryota</taxon>
        <taxon>Fungi</taxon>
        <taxon>Dikarya</taxon>
        <taxon>Ascomycota</taxon>
        <taxon>Pezizomycotina</taxon>
        <taxon>Eurotiomycetes</taxon>
        <taxon>Eurotiomycetidae</taxon>
        <taxon>Eurotiales</taxon>
        <taxon>Aspergillaceae</taxon>
        <taxon>Aspergillus</taxon>
        <taxon>Aspergillus subgen. Circumdati</taxon>
    </lineage>
</organism>
<evidence type="ECO:0000256" key="1">
    <source>
        <dbReference type="SAM" id="Phobius"/>
    </source>
</evidence>
<gene>
    <name evidence="2" type="ORF">BO70DRAFT_131289</name>
</gene>
<keyword evidence="3" id="KW-1185">Reference proteome</keyword>
<evidence type="ECO:0000313" key="3">
    <source>
        <dbReference type="Proteomes" id="UP000247233"/>
    </source>
</evidence>
<feature type="transmembrane region" description="Helical" evidence="1">
    <location>
        <begin position="110"/>
        <end position="133"/>
    </location>
</feature>
<dbReference type="RefSeq" id="XP_025402788.1">
    <property type="nucleotide sequence ID" value="XM_025538032.1"/>
</dbReference>
<sequence>MESVEVEVNPSAVRRFSRIRTAFSVPIYILFIFLTGRHISVAALFLFLQLLFLFLPPFSSFFFSSLFPCSFPSTPGEWVDFYRACVHTRFVALAIHRYVHRLWGREKYHYHYYCCCCYYYWIWMWFALLGGWVQATSWINKIKLICILRIYQDSVEID</sequence>
<proteinExistence type="predicted"/>